<keyword evidence="4" id="KW-1185">Reference proteome</keyword>
<dbReference type="GO" id="GO:0009002">
    <property type="term" value="F:serine-type D-Ala-D-Ala carboxypeptidase activity"/>
    <property type="evidence" value="ECO:0007669"/>
    <property type="project" value="UniProtKB-EC"/>
</dbReference>
<keyword evidence="2 3" id="KW-0378">Hydrolase</keyword>
<protein>
    <submittedName>
        <fullName evidence="3">D-alanyl-D-alanine carboxypeptidase/D-alanyl-D-alanine-endopeptidase</fullName>
        <ecNumber evidence="3">3.4.16.4</ecNumber>
    </submittedName>
</protein>
<proteinExistence type="inferred from homology"/>
<keyword evidence="3" id="KW-0645">Protease</keyword>
<gene>
    <name evidence="3" type="primary">dacB</name>
    <name evidence="3" type="ORF">QRT04_10460</name>
</gene>
<comment type="similarity">
    <text evidence="1">Belongs to the peptidase S13 family.</text>
</comment>
<keyword evidence="3" id="KW-0121">Carboxypeptidase</keyword>
<dbReference type="Proteomes" id="UP001529338">
    <property type="component" value="Unassembled WGS sequence"/>
</dbReference>
<dbReference type="SUPFAM" id="SSF56601">
    <property type="entry name" value="beta-lactamase/transpeptidase-like"/>
    <property type="match status" value="1"/>
</dbReference>
<dbReference type="PANTHER" id="PTHR30023">
    <property type="entry name" value="D-ALANYL-D-ALANINE CARBOXYPEPTIDASE"/>
    <property type="match status" value="1"/>
</dbReference>
<dbReference type="InterPro" id="IPR012338">
    <property type="entry name" value="Beta-lactam/transpept-like"/>
</dbReference>
<comment type="caution">
    <text evidence="3">The sequence shown here is derived from an EMBL/GenBank/DDBJ whole genome shotgun (WGS) entry which is preliminary data.</text>
</comment>
<evidence type="ECO:0000256" key="1">
    <source>
        <dbReference type="ARBA" id="ARBA00006096"/>
    </source>
</evidence>
<dbReference type="InterPro" id="IPR000667">
    <property type="entry name" value="Peptidase_S13"/>
</dbReference>
<evidence type="ECO:0000313" key="3">
    <source>
        <dbReference type="EMBL" id="MDM7855351.1"/>
    </source>
</evidence>
<dbReference type="EMBL" id="JAUCGQ010000001">
    <property type="protein sequence ID" value="MDM7855351.1"/>
    <property type="molecule type" value="Genomic_DNA"/>
</dbReference>
<dbReference type="NCBIfam" id="TIGR00666">
    <property type="entry name" value="PBP4"/>
    <property type="match status" value="1"/>
</dbReference>
<evidence type="ECO:0000313" key="4">
    <source>
        <dbReference type="Proteomes" id="UP001529338"/>
    </source>
</evidence>
<dbReference type="Gene3D" id="3.40.710.10">
    <property type="entry name" value="DD-peptidase/beta-lactamase superfamily"/>
    <property type="match status" value="2"/>
</dbReference>
<dbReference type="PRINTS" id="PR00922">
    <property type="entry name" value="DADACBPTASE3"/>
</dbReference>
<dbReference type="EC" id="3.4.16.4" evidence="3"/>
<reference evidence="3 4" key="1">
    <citation type="submission" date="2023-06" db="EMBL/GenBank/DDBJ databases">
        <title>Cellulomonas sp. MW4 Whole genome sequence.</title>
        <authorList>
            <person name="Park S."/>
        </authorList>
    </citation>
    <scope>NUCLEOTIDE SEQUENCE [LARGE SCALE GENOMIC DNA]</scope>
    <source>
        <strain evidence="3 4">MW4</strain>
    </source>
</reference>
<name>A0ABT7SGQ5_9CELL</name>
<organism evidence="3 4">
    <name type="scientific">Cellulomonas alba</name>
    <dbReference type="NCBI Taxonomy" id="3053467"/>
    <lineage>
        <taxon>Bacteria</taxon>
        <taxon>Bacillati</taxon>
        <taxon>Actinomycetota</taxon>
        <taxon>Actinomycetes</taxon>
        <taxon>Micrococcales</taxon>
        <taxon>Cellulomonadaceae</taxon>
        <taxon>Cellulomonas</taxon>
    </lineage>
</organism>
<dbReference type="Pfam" id="PF02113">
    <property type="entry name" value="Peptidase_S13"/>
    <property type="match status" value="2"/>
</dbReference>
<dbReference type="RefSeq" id="WP_289455159.1">
    <property type="nucleotide sequence ID" value="NZ_JAUCGQ010000001.1"/>
</dbReference>
<dbReference type="PANTHER" id="PTHR30023:SF0">
    <property type="entry name" value="PENICILLIN-SENSITIVE CARBOXYPEPTIDASE A"/>
    <property type="match status" value="1"/>
</dbReference>
<accession>A0ABT7SGQ5</accession>
<evidence type="ECO:0000256" key="2">
    <source>
        <dbReference type="ARBA" id="ARBA00022801"/>
    </source>
</evidence>
<sequence>MAKAGRVAATAALVVVLAGGAYVTADAYDLVPGVVTLAPVPSPAAPFPTAPGALMPTADAAPALEELDPQAPVPDDARVQQLVDGLVADTRMGSSVGVLVADQLTGDTVAAHLPTQGRIPASTAKLVMAVASMTALGADTTLPTQAVRGAGDSVVLVGGGDMMLAAGKGSSAAVVGHAGLADLARQTAKKLRLQGLTTVHLGLDDSLFTGPTVSPGWHPDYLTGGFAAPVTAVAVDIAKTREGEYVPRWPDPSMQAARTFATRLAENGITVVGSPTRTSAPDSAQVLGEVRSAPLGQVLQYTLETSDNTIAEVLARLVAVHEGLPATFEGGAKADLLVLQGLGLDTTAAVLADASGLADGSVLPPDLLAGLLRLVTDPDQPALRPIAVGMPIGGLTGTLDDRFTQSPARGLVRAKTGSLSHVTSLAGTVQTADGRQLVFVVMADKTPDGGQDAPRRAIDAFVTSLAGCGCR</sequence>